<evidence type="ECO:0000313" key="1">
    <source>
        <dbReference type="EMBL" id="EDO02527.1"/>
    </source>
</evidence>
<sequence length="64" mass="7036">MSVSSFGFISNATEADYTNGKTIENFPVGKGAQNTIFNTHDQSLILETPGLYPEICDFESFRLA</sequence>
<dbReference type="KEGG" id="ssl:SS1G_05003"/>
<reference evidence="2" key="1">
    <citation type="journal article" date="2011" name="PLoS Genet.">
        <title>Genomic analysis of the necrotrophic fungal pathogens Sclerotinia sclerotiorum and Botrytis cinerea.</title>
        <authorList>
            <person name="Amselem J."/>
            <person name="Cuomo C.A."/>
            <person name="van Kan J.A."/>
            <person name="Viaud M."/>
            <person name="Benito E.P."/>
            <person name="Couloux A."/>
            <person name="Coutinho P.M."/>
            <person name="de Vries R.P."/>
            <person name="Dyer P.S."/>
            <person name="Fillinger S."/>
            <person name="Fournier E."/>
            <person name="Gout L."/>
            <person name="Hahn M."/>
            <person name="Kohn L."/>
            <person name="Lapalu N."/>
            <person name="Plummer K.M."/>
            <person name="Pradier J.M."/>
            <person name="Quevillon E."/>
            <person name="Sharon A."/>
            <person name="Simon A."/>
            <person name="ten Have A."/>
            <person name="Tudzynski B."/>
            <person name="Tudzynski P."/>
            <person name="Wincker P."/>
            <person name="Andrew M."/>
            <person name="Anthouard V."/>
            <person name="Beever R.E."/>
            <person name="Beffa R."/>
            <person name="Benoit I."/>
            <person name="Bouzid O."/>
            <person name="Brault B."/>
            <person name="Chen Z."/>
            <person name="Choquer M."/>
            <person name="Collemare J."/>
            <person name="Cotton P."/>
            <person name="Danchin E.G."/>
            <person name="Da Silva C."/>
            <person name="Gautier A."/>
            <person name="Giraud C."/>
            <person name="Giraud T."/>
            <person name="Gonzalez C."/>
            <person name="Grossetete S."/>
            <person name="Guldener U."/>
            <person name="Henrissat B."/>
            <person name="Howlett B.J."/>
            <person name="Kodira C."/>
            <person name="Kretschmer M."/>
            <person name="Lappartient A."/>
            <person name="Leroch M."/>
            <person name="Levis C."/>
            <person name="Mauceli E."/>
            <person name="Neuveglise C."/>
            <person name="Oeser B."/>
            <person name="Pearson M."/>
            <person name="Poulain J."/>
            <person name="Poussereau N."/>
            <person name="Quesneville H."/>
            <person name="Rascle C."/>
            <person name="Schumacher J."/>
            <person name="Segurens B."/>
            <person name="Sexton A."/>
            <person name="Silva E."/>
            <person name="Sirven C."/>
            <person name="Soanes D.M."/>
            <person name="Talbot N.J."/>
            <person name="Templeton M."/>
            <person name="Yandava C."/>
            <person name="Yarden O."/>
            <person name="Zeng Q."/>
            <person name="Rollins J.A."/>
            <person name="Lebrun M.H."/>
            <person name="Dickman M."/>
        </authorList>
    </citation>
    <scope>NUCLEOTIDE SEQUENCE [LARGE SCALE GENOMIC DNA]</scope>
    <source>
        <strain evidence="2">ATCC 18683 / 1980 / Ss-1</strain>
    </source>
</reference>
<keyword evidence="2" id="KW-1185">Reference proteome</keyword>
<dbReference type="RefSeq" id="XP_001593576.1">
    <property type="nucleotide sequence ID" value="XM_001593526.1"/>
</dbReference>
<dbReference type="Proteomes" id="UP000001312">
    <property type="component" value="Unassembled WGS sequence"/>
</dbReference>
<accession>A7EI61</accession>
<dbReference type="EMBL" id="CH476626">
    <property type="protein sequence ID" value="EDO02527.1"/>
    <property type="molecule type" value="Genomic_DNA"/>
</dbReference>
<evidence type="ECO:0000313" key="2">
    <source>
        <dbReference type="Proteomes" id="UP000001312"/>
    </source>
</evidence>
<dbReference type="AlphaFoldDB" id="A7EI61"/>
<protein>
    <submittedName>
        <fullName evidence="1">Uncharacterized protein</fullName>
    </submittedName>
</protein>
<dbReference type="HOGENOM" id="CLU_2868969_0_0_1"/>
<dbReference type="GeneID" id="5490241"/>
<proteinExistence type="predicted"/>
<dbReference type="InParanoid" id="A7EI61"/>
<gene>
    <name evidence="1" type="ORF">SS1G_05003</name>
</gene>
<name>A7EI61_SCLS1</name>
<organism evidence="1 2">
    <name type="scientific">Sclerotinia sclerotiorum (strain ATCC 18683 / 1980 / Ss-1)</name>
    <name type="common">White mold</name>
    <name type="synonym">Whetzelinia sclerotiorum</name>
    <dbReference type="NCBI Taxonomy" id="665079"/>
    <lineage>
        <taxon>Eukaryota</taxon>
        <taxon>Fungi</taxon>
        <taxon>Dikarya</taxon>
        <taxon>Ascomycota</taxon>
        <taxon>Pezizomycotina</taxon>
        <taxon>Leotiomycetes</taxon>
        <taxon>Helotiales</taxon>
        <taxon>Sclerotiniaceae</taxon>
        <taxon>Sclerotinia</taxon>
    </lineage>
</organism>